<dbReference type="Gene3D" id="2.70.70.10">
    <property type="entry name" value="Glucose Permease (Domain IIA)"/>
    <property type="match status" value="1"/>
</dbReference>
<sequence length="931" mass="98392">MGPRRSHLRDGDPRPLPSRRARAARRAPAGGRRAARRGRAARAARGRRRRGRLPQLRRALRARRGLLLAVWGAASAHRCHHVGVSDRSRITAGLAAAGLLGAAGLGAGVAPSLAQDAPTGPTGTPSAAPSPTATPDEGPAVVGAPDPTPTPRPEREDERPAVVGTPTAKDRERDRARRETAERREAAEQAAQDAAEQDERTQDETDEAADRAAEEQRLTGEGRNADGSPSTDNPTFTLALPGVAPEGVPNFLIEKFRIPPFLLPIYQAAGIEYGVRWEILAAINEIETDYGRNLNVSTAGALGWMQFMPATWKAYGVDANRDGAKDPYNPVDAIFAAARYLKAAGADEDIRKAIFAYNHADWYVESVLMRARLIGGLPADLVGSLTGLTQGLFPVAAKATYADDLSEREATQRVRRGRNAARLVESTAGRRGIDVFAKAGSPAVAVQDGEIVRIGRSARLGRFVQLRDVYGNTYTYAHLGRVAATHLVPREGEQDAARRTGLRARPLPLDPAPAAPASTAPRPKASVPAFRTRGASVAPAVPVAPARSELAENLRAARAAGVATTALPPTAADVPVATADAPAAPVRAEAAAGKERLFANPQRPAAYRAGGARQLAQSPADAAPATEVDPAVVGATGPQVAQGTKLVRVALKEGSRVLAGSTLGVLARPTPKVASHLRFEIRPAGRGAPRIDPKPILDGWKLLESTAVYRAKGENPLFGPDAKTPSIGQILLLGKEALQRRVLDNRRLDIYPCGRDDIRAGVVDRRVLATLEFLAASGLELGITSLRCGHGYYTSSGNVSEHTTGTAMDIATVNGIPVLGHQGEGSVTDLVIRRLLTLQGTMKPHQIISLMAFEGTDNTLALPDHADHIHVGFRPQVAGTGQLGQQIDAVLKPNQWTTLIERLGQLDNPSVATAPSDVSIPVAPVRAGDDG</sequence>
<dbReference type="GO" id="GO:0008933">
    <property type="term" value="F:peptidoglycan lytic transglycosylase activity"/>
    <property type="evidence" value="ECO:0007669"/>
    <property type="project" value="TreeGrafter"/>
</dbReference>
<evidence type="ECO:0000259" key="2">
    <source>
        <dbReference type="Pfam" id="PF01551"/>
    </source>
</evidence>
<feature type="region of interest" description="Disordered" evidence="1">
    <location>
        <begin position="502"/>
        <end position="525"/>
    </location>
</feature>
<dbReference type="Gene3D" id="1.10.530.10">
    <property type="match status" value="1"/>
</dbReference>
<dbReference type="InterPro" id="IPR043426">
    <property type="entry name" value="MltB-like"/>
</dbReference>
<feature type="compositionally biased region" description="Polar residues" evidence="1">
    <location>
        <begin position="227"/>
        <end position="236"/>
    </location>
</feature>
<dbReference type="InterPro" id="IPR031304">
    <property type="entry name" value="SLT_2"/>
</dbReference>
<evidence type="ECO:0000256" key="1">
    <source>
        <dbReference type="SAM" id="MobiDB-lite"/>
    </source>
</evidence>
<feature type="compositionally biased region" description="Basic residues" evidence="1">
    <location>
        <begin position="33"/>
        <end position="52"/>
    </location>
</feature>
<accession>A0A2T4UN13</accession>
<feature type="domain" description="M23ase beta-sheet core" evidence="2">
    <location>
        <begin position="430"/>
        <end position="483"/>
    </location>
</feature>
<dbReference type="CDD" id="cd13399">
    <property type="entry name" value="Slt35-like"/>
    <property type="match status" value="1"/>
</dbReference>
<dbReference type="AlphaFoldDB" id="A0A2T4UN13"/>
<dbReference type="EMBL" id="PYYB01000001">
    <property type="protein sequence ID" value="PTL60625.1"/>
    <property type="molecule type" value="Genomic_DNA"/>
</dbReference>
<dbReference type="InterPro" id="IPR023346">
    <property type="entry name" value="Lysozyme-like_dom_sf"/>
</dbReference>
<name>A0A2T4UN13_9ACTN</name>
<dbReference type="InterPro" id="IPR011055">
    <property type="entry name" value="Dup_hybrid_motif"/>
</dbReference>
<dbReference type="Pfam" id="PF01551">
    <property type="entry name" value="Peptidase_M23"/>
    <property type="match status" value="1"/>
</dbReference>
<evidence type="ECO:0000259" key="3">
    <source>
        <dbReference type="Pfam" id="PF13406"/>
    </source>
</evidence>
<evidence type="ECO:0000313" key="5">
    <source>
        <dbReference type="Proteomes" id="UP000240739"/>
    </source>
</evidence>
<dbReference type="CDD" id="cd12797">
    <property type="entry name" value="M23_peptidase"/>
    <property type="match status" value="1"/>
</dbReference>
<dbReference type="SUPFAM" id="SSF53955">
    <property type="entry name" value="Lysozyme-like"/>
    <property type="match status" value="1"/>
</dbReference>
<feature type="domain" description="Transglycosylase SLT" evidence="3">
    <location>
        <begin position="294"/>
        <end position="345"/>
    </location>
</feature>
<evidence type="ECO:0000313" key="4">
    <source>
        <dbReference type="EMBL" id="PTL60625.1"/>
    </source>
</evidence>
<feature type="compositionally biased region" description="Low complexity" evidence="1">
    <location>
        <begin position="515"/>
        <end position="525"/>
    </location>
</feature>
<dbReference type="GO" id="GO:0009253">
    <property type="term" value="P:peptidoglycan catabolic process"/>
    <property type="evidence" value="ECO:0007669"/>
    <property type="project" value="TreeGrafter"/>
</dbReference>
<dbReference type="Pfam" id="PF13406">
    <property type="entry name" value="SLT_2"/>
    <property type="match status" value="1"/>
</dbReference>
<feature type="region of interest" description="Disordered" evidence="1">
    <location>
        <begin position="113"/>
        <end position="239"/>
    </location>
</feature>
<gene>
    <name evidence="4" type="ORF">C7Y72_13760</name>
</gene>
<dbReference type="PANTHER" id="PTHR30163">
    <property type="entry name" value="MEMBRANE-BOUND LYTIC MUREIN TRANSGLYCOSYLASE B"/>
    <property type="match status" value="1"/>
</dbReference>
<dbReference type="Proteomes" id="UP000240739">
    <property type="component" value="Unassembled WGS sequence"/>
</dbReference>
<feature type="compositionally biased region" description="Low complexity" evidence="1">
    <location>
        <begin position="117"/>
        <end position="135"/>
    </location>
</feature>
<dbReference type="InterPro" id="IPR016047">
    <property type="entry name" value="M23ase_b-sheet_dom"/>
</dbReference>
<organism evidence="4 5">
    <name type="scientific">Paraconexibacter algicola</name>
    <dbReference type="NCBI Taxonomy" id="2133960"/>
    <lineage>
        <taxon>Bacteria</taxon>
        <taxon>Bacillati</taxon>
        <taxon>Actinomycetota</taxon>
        <taxon>Thermoleophilia</taxon>
        <taxon>Solirubrobacterales</taxon>
        <taxon>Paraconexibacteraceae</taxon>
        <taxon>Paraconexibacter</taxon>
    </lineage>
</organism>
<comment type="caution">
    <text evidence="4">The sequence shown here is derived from an EMBL/GenBank/DDBJ whole genome shotgun (WGS) entry which is preliminary data.</text>
</comment>
<dbReference type="PANTHER" id="PTHR30163:SF8">
    <property type="entry name" value="LYTIC MUREIN TRANSGLYCOSYLASE"/>
    <property type="match status" value="1"/>
</dbReference>
<proteinExistence type="predicted"/>
<reference evidence="4 5" key="1">
    <citation type="submission" date="2018-03" db="EMBL/GenBank/DDBJ databases">
        <title>Aquarubrobacter algicola gen. nov., sp. nov., a novel actinobacterium isolated from shallow eutrophic lake during the end of cyanobacterial harmful algal blooms.</title>
        <authorList>
            <person name="Chun S.J."/>
        </authorList>
    </citation>
    <scope>NUCLEOTIDE SEQUENCE [LARGE SCALE GENOMIC DNA]</scope>
    <source>
        <strain evidence="4 5">Seoho-28</strain>
    </source>
</reference>
<keyword evidence="5" id="KW-1185">Reference proteome</keyword>
<protein>
    <recommendedName>
        <fullName evidence="6">Transglycosylase SLT domain-containing protein</fullName>
    </recommendedName>
</protein>
<feature type="compositionally biased region" description="Basic and acidic residues" evidence="1">
    <location>
        <begin position="168"/>
        <end position="187"/>
    </location>
</feature>
<evidence type="ECO:0008006" key="6">
    <source>
        <dbReference type="Google" id="ProtNLM"/>
    </source>
</evidence>
<dbReference type="SUPFAM" id="SSF51261">
    <property type="entry name" value="Duplicated hybrid motif"/>
    <property type="match status" value="1"/>
</dbReference>
<feature type="compositionally biased region" description="Basic and acidic residues" evidence="1">
    <location>
        <begin position="197"/>
        <end position="224"/>
    </location>
</feature>
<feature type="region of interest" description="Disordered" evidence="1">
    <location>
        <begin position="1"/>
        <end position="56"/>
    </location>
</feature>